<evidence type="ECO:0008006" key="5">
    <source>
        <dbReference type="Google" id="ProtNLM"/>
    </source>
</evidence>
<organism evidence="3 4">
    <name type="scientific">Pandoravirus japonicus</name>
    <dbReference type="NCBI Taxonomy" id="2823154"/>
    <lineage>
        <taxon>Viruses</taxon>
        <taxon>Pandoravirus</taxon>
    </lineage>
</organism>
<proteinExistence type="predicted"/>
<dbReference type="Proteomes" id="UP001253637">
    <property type="component" value="Segment"/>
</dbReference>
<name>A0A811BLU0_9VIRU</name>
<feature type="transmembrane region" description="Helical" evidence="2">
    <location>
        <begin position="38"/>
        <end position="59"/>
    </location>
</feature>
<sequence length="181" mass="20102">MTCARRPRATADCLSSTRRTCGTSSEPSSARSCPSSPFFVFFCILFFSFFCRSACRLLFRVAAAPADFVVCRLVKYGREKKTERNKLPPLFLHGAGAGALIADPSPVEKGGARGRAPRMLFVFWRHRKKGRQPKKQADNIAASSKSAPPQEWRPRSPARSGRKEGISDKAAKCRRSIESLY</sequence>
<evidence type="ECO:0000256" key="1">
    <source>
        <dbReference type="SAM" id="MobiDB-lite"/>
    </source>
</evidence>
<accession>A0A811BLU0</accession>
<keyword evidence="2" id="KW-1133">Transmembrane helix</keyword>
<keyword evidence="2" id="KW-0472">Membrane</keyword>
<protein>
    <recommendedName>
        <fullName evidence="5">Transmembrane protein</fullName>
    </recommendedName>
</protein>
<dbReference type="EMBL" id="LC625835">
    <property type="protein sequence ID" value="BCU02844.1"/>
    <property type="molecule type" value="Genomic_DNA"/>
</dbReference>
<keyword evidence="2" id="KW-0812">Transmembrane</keyword>
<evidence type="ECO:0000313" key="4">
    <source>
        <dbReference type="Proteomes" id="UP001253637"/>
    </source>
</evidence>
<evidence type="ECO:0000313" key="3">
    <source>
        <dbReference type="EMBL" id="BCU02844.1"/>
    </source>
</evidence>
<evidence type="ECO:0000256" key="2">
    <source>
        <dbReference type="SAM" id="Phobius"/>
    </source>
</evidence>
<feature type="region of interest" description="Disordered" evidence="1">
    <location>
        <begin position="128"/>
        <end position="169"/>
    </location>
</feature>
<reference evidence="3" key="1">
    <citation type="submission" date="2021-04" db="EMBL/GenBank/DDBJ databases">
        <title>Draft Genome Sequence of Pandoravirus japonicus, Isolated from the Sabaishi River of Niigata, Japan.</title>
        <authorList>
            <person name="Hosokawa N."/>
            <person name="Takahashi H."/>
            <person name="Aoki K."/>
            <person name="Takemura M."/>
        </authorList>
    </citation>
    <scope>NUCLEOTIDE SEQUENCE</scope>
</reference>